<dbReference type="EMBL" id="LLXJ01000429">
    <property type="protein sequence ID" value="PKC09840.1"/>
    <property type="molecule type" value="Genomic_DNA"/>
</dbReference>
<evidence type="ECO:0000313" key="2">
    <source>
        <dbReference type="EMBL" id="CAB5386265.1"/>
    </source>
</evidence>
<reference evidence="3 6" key="1">
    <citation type="submission" date="2016-04" db="EMBL/GenBank/DDBJ databases">
        <title>Genome analyses suggest a sexual origin of heterokaryosis in a supposedly ancient asexual fungus.</title>
        <authorList>
            <person name="Ropars J."/>
            <person name="Sedzielewska K."/>
            <person name="Noel J."/>
            <person name="Charron P."/>
            <person name="Farinelli L."/>
            <person name="Marton T."/>
            <person name="Kruger M."/>
            <person name="Pelin A."/>
            <person name="Brachmann A."/>
            <person name="Corradi N."/>
        </authorList>
    </citation>
    <scope>NUCLEOTIDE SEQUENCE [LARGE SCALE GENOMIC DNA]</scope>
    <source>
        <strain evidence="3 6">A5</strain>
    </source>
</reference>
<accession>A0A2I1EM52</accession>
<proteinExistence type="predicted"/>
<gene>
    <name evidence="2" type="ORF">CHRIB12_LOCUS19634</name>
    <name evidence="4" type="ORF">RhiirA1_396061</name>
    <name evidence="3" type="ORF">RhiirA5_472959</name>
</gene>
<reference evidence="2" key="5">
    <citation type="submission" date="2020-05" db="EMBL/GenBank/DDBJ databases">
        <authorList>
            <person name="Rincon C."/>
            <person name="Sanders R I."/>
            <person name="Robbins C."/>
            <person name="Chaturvedi A."/>
        </authorList>
    </citation>
    <scope>NUCLEOTIDE SEQUENCE</scope>
    <source>
        <strain evidence="2">CHB12</strain>
    </source>
</reference>
<evidence type="ECO:0000313" key="4">
    <source>
        <dbReference type="EMBL" id="PKC64454.1"/>
    </source>
</evidence>
<name>A0A2I1EM52_9GLOM</name>
<feature type="region of interest" description="Disordered" evidence="1">
    <location>
        <begin position="594"/>
        <end position="632"/>
    </location>
</feature>
<reference evidence="4 5" key="4">
    <citation type="submission" date="2017-10" db="EMBL/GenBank/DDBJ databases">
        <title>Genome analyses suggest a sexual origin of heterokaryosis in a supposedly ancient asexual fungus.</title>
        <authorList>
            <person name="Corradi N."/>
            <person name="Sedzielewska K."/>
            <person name="Noel J."/>
            <person name="Charron P."/>
            <person name="Farinelli L."/>
            <person name="Marton T."/>
            <person name="Kruger M."/>
            <person name="Pelin A."/>
            <person name="Brachmann A."/>
            <person name="Corradi N."/>
        </authorList>
    </citation>
    <scope>NUCLEOTIDE SEQUENCE [LARGE SCALE GENOMIC DNA]</scope>
    <source>
        <strain evidence="4 5">A1</strain>
    </source>
</reference>
<dbReference type="OrthoDB" id="2366382at2759"/>
<feature type="compositionally biased region" description="Basic and acidic residues" evidence="1">
    <location>
        <begin position="619"/>
        <end position="632"/>
    </location>
</feature>
<dbReference type="VEuPathDB" id="FungiDB:RhiirA1_396061"/>
<evidence type="ECO:0000256" key="1">
    <source>
        <dbReference type="SAM" id="MobiDB-lite"/>
    </source>
</evidence>
<reference evidence="3 6" key="2">
    <citation type="submission" date="2017-09" db="EMBL/GenBank/DDBJ databases">
        <title>Extensive intraspecific genome diversity in a model arbuscular mycorrhizal fungus.</title>
        <authorList>
            <person name="Chen E.C."/>
            <person name="Morin E."/>
            <person name="Beaudet D."/>
            <person name="Noel J."/>
            <person name="Ndikumana S."/>
            <person name="Charron P."/>
            <person name="St-Onge C."/>
            <person name="Giorgi J."/>
            <person name="Grigoriev I.V."/>
            <person name="Roux C."/>
            <person name="Martin F.M."/>
            <person name="Corradi N."/>
        </authorList>
    </citation>
    <scope>NUCLEOTIDE SEQUENCE [LARGE SCALE GENOMIC DNA]</scope>
    <source>
        <strain evidence="3 6">A5</strain>
    </source>
</reference>
<evidence type="ECO:0000313" key="3">
    <source>
        <dbReference type="EMBL" id="PKC09840.1"/>
    </source>
</evidence>
<reference evidence="4 5" key="3">
    <citation type="submission" date="2017-10" db="EMBL/GenBank/DDBJ databases">
        <title>Extensive intraspecific genome diversity in a model arbuscular mycorrhizal fungus.</title>
        <authorList>
            <person name="Chen E.C.H."/>
            <person name="Morin E."/>
            <person name="Baudet D."/>
            <person name="Noel J."/>
            <person name="Ndikumana S."/>
            <person name="Charron P."/>
            <person name="St-Onge C."/>
            <person name="Giorgi J."/>
            <person name="Grigoriev I.V."/>
            <person name="Roux C."/>
            <person name="Martin F.M."/>
            <person name="Corradi N."/>
        </authorList>
    </citation>
    <scope>NUCLEOTIDE SEQUENCE [LARGE SCALE GENOMIC DNA]</scope>
    <source>
        <strain evidence="4 5">A1</strain>
    </source>
</reference>
<dbReference type="AlphaFoldDB" id="A0A2I1EM52"/>
<dbReference type="VEuPathDB" id="FungiDB:FUN_000988"/>
<feature type="compositionally biased region" description="Basic residues" evidence="1">
    <location>
        <begin position="594"/>
        <end position="618"/>
    </location>
</feature>
<dbReference type="Proteomes" id="UP000232722">
    <property type="component" value="Unassembled WGS sequence"/>
</dbReference>
<dbReference type="EMBL" id="CAGKOT010000055">
    <property type="protein sequence ID" value="CAB5386265.1"/>
    <property type="molecule type" value="Genomic_DNA"/>
</dbReference>
<evidence type="ECO:0000313" key="7">
    <source>
        <dbReference type="Proteomes" id="UP000684084"/>
    </source>
</evidence>
<protein>
    <submittedName>
        <fullName evidence="2">Uncharacterized protein</fullName>
    </submittedName>
</protein>
<dbReference type="VEuPathDB" id="FungiDB:RhiirFUN_018395"/>
<dbReference type="Proteomes" id="UP000232688">
    <property type="component" value="Unassembled WGS sequence"/>
</dbReference>
<dbReference type="EMBL" id="LLXH01000634">
    <property type="protein sequence ID" value="PKC64454.1"/>
    <property type="molecule type" value="Genomic_DNA"/>
</dbReference>
<comment type="caution">
    <text evidence="2">The sequence shown here is derived from an EMBL/GenBank/DDBJ whole genome shotgun (WGS) entry which is preliminary data.</text>
</comment>
<evidence type="ECO:0000313" key="6">
    <source>
        <dbReference type="Proteomes" id="UP000232722"/>
    </source>
</evidence>
<dbReference type="Proteomes" id="UP000684084">
    <property type="component" value="Unassembled WGS sequence"/>
</dbReference>
<evidence type="ECO:0000313" key="5">
    <source>
        <dbReference type="Proteomes" id="UP000232688"/>
    </source>
</evidence>
<organism evidence="2 7">
    <name type="scientific">Rhizophagus irregularis</name>
    <dbReference type="NCBI Taxonomy" id="588596"/>
    <lineage>
        <taxon>Eukaryota</taxon>
        <taxon>Fungi</taxon>
        <taxon>Fungi incertae sedis</taxon>
        <taxon>Mucoromycota</taxon>
        <taxon>Glomeromycotina</taxon>
        <taxon>Glomeromycetes</taxon>
        <taxon>Glomerales</taxon>
        <taxon>Glomeraceae</taxon>
        <taxon>Rhizophagus</taxon>
    </lineage>
</organism>
<sequence length="632" mass="70915">MDFSPGSSSSSTSKFFYSQLCNNQPKAYESSQKELGNNVPSFPVNSNNNTFPDNEIIVLSSSDSEVEFELKSTDNRLVAFNKDKGKEREYSTDLDFGTISSVVNMNTVQLNESDSFGASNQSLVYDKGKNKEREEDSHNATVSIDDSDDELVDMEIDYDIPQPATFVSNQLKSWTTDTGLEPVVNNIPKEQQAREPNYVEKVIKFFNLYNYTFDIFDIVIDFSNKYQEMFQEDSAHLQSYHNNPCVLLELLSNFLSRRLNSAGVHGTDFINLETLAAEYYEKLKSAEIGRQGLYRTTFHSDKFHSTAKSLSEEKMSIVNSQIGSNLPAIKCKKTKNKKVKKNKSSNGPKVDLEKILNSAVQLPEYKIDTKTPSLSITEHLNKFVFNQGGFINSITQSTNGSSNFSVSPQGSKQTFNSPILPTLNTNFSTLYGVSDNQAVQTVASTSSNTGKHPVEVLVESDSQTTTTIISNEIDPNPSSNNEIETTEYSIRRHVPHEEWPIPDLSPESDKQYKSMMADAIQKLAITNLAMKHNPESGPGELDSIVNKFKIKKIAKDSGSAHTYNETLMNIFNHGGMDMVMERLEGNVSSHLKVKPKENRRQRKKRRLLQKQAKGKCSGKKNDNTDNDNVLRL</sequence>